<evidence type="ECO:0000313" key="2">
    <source>
        <dbReference type="EMBL" id="TKY87960.1"/>
    </source>
</evidence>
<feature type="chain" id="PRO_5020433425" evidence="1">
    <location>
        <begin position="24"/>
        <end position="244"/>
    </location>
</feature>
<evidence type="ECO:0000313" key="3">
    <source>
        <dbReference type="Proteomes" id="UP000306050"/>
    </source>
</evidence>
<dbReference type="AlphaFoldDB" id="A0A4U7KTY2"/>
<reference evidence="2 3" key="1">
    <citation type="submission" date="2019-05" db="EMBL/GenBank/DDBJ databases">
        <title>Sporisorium graminicola CBS 10092 draft sequencing and annotation.</title>
        <authorList>
            <person name="Solano-Gonzalez S."/>
            <person name="Caddick M.X."/>
            <person name="Darby A."/>
        </authorList>
    </citation>
    <scope>NUCLEOTIDE SEQUENCE [LARGE SCALE GENOMIC DNA]</scope>
    <source>
        <strain evidence="2 3">CBS 10092</strain>
    </source>
</reference>
<feature type="signal peptide" evidence="1">
    <location>
        <begin position="1"/>
        <end position="23"/>
    </location>
</feature>
<sequence>MKDLIAMSLQALALILCAVSVTALPPFPEERSEVSTALELITSAQAGGMTPEKLVENLYLLSVSENDAARPHAIHHQLQSQAFYRMMINRATHFKVMTAPHPGAFRADQAYRAFDNHVRGFWKQFSPIYITKYKDRERRTRELKDHDPEAFMRILYPELPENEPFDQPFMSGYTELPEDKKRATEYLNKKNRAVQFGRHVESVHAIGVHRHILPMLTSTDPAILRVLSSAETSTSRRPTNHGDD</sequence>
<keyword evidence="3" id="KW-1185">Reference proteome</keyword>
<dbReference type="OrthoDB" id="2545620at2759"/>
<evidence type="ECO:0000256" key="1">
    <source>
        <dbReference type="SAM" id="SignalP"/>
    </source>
</evidence>
<dbReference type="KEGG" id="sgra:EX895_003056"/>
<keyword evidence="1" id="KW-0732">Signal</keyword>
<proteinExistence type="predicted"/>
<organism evidence="2 3">
    <name type="scientific">Sporisorium graminicola</name>
    <dbReference type="NCBI Taxonomy" id="280036"/>
    <lineage>
        <taxon>Eukaryota</taxon>
        <taxon>Fungi</taxon>
        <taxon>Dikarya</taxon>
        <taxon>Basidiomycota</taxon>
        <taxon>Ustilaginomycotina</taxon>
        <taxon>Ustilaginomycetes</taxon>
        <taxon>Ustilaginales</taxon>
        <taxon>Ustilaginaceae</taxon>
        <taxon>Sporisorium</taxon>
    </lineage>
</organism>
<protein>
    <submittedName>
        <fullName evidence="2">Uncharacterized protein</fullName>
    </submittedName>
</protein>
<name>A0A4U7KTY2_9BASI</name>
<gene>
    <name evidence="2" type="ORF">EX895_003056</name>
</gene>
<comment type="caution">
    <text evidence="2">The sequence shown here is derived from an EMBL/GenBank/DDBJ whole genome shotgun (WGS) entry which is preliminary data.</text>
</comment>
<accession>A0A4U7KTY2</accession>
<dbReference type="GeneID" id="40725951"/>
<dbReference type="RefSeq" id="XP_029739945.1">
    <property type="nucleotide sequence ID" value="XM_029883654.1"/>
</dbReference>
<dbReference type="Proteomes" id="UP000306050">
    <property type="component" value="Chromosome SGRAM_19"/>
</dbReference>
<dbReference type="EMBL" id="SRRM01000011">
    <property type="protein sequence ID" value="TKY87960.1"/>
    <property type="molecule type" value="Genomic_DNA"/>
</dbReference>